<dbReference type="RefSeq" id="WP_214093220.1">
    <property type="nucleotide sequence ID" value="NZ_JAHCLR010000022.1"/>
</dbReference>
<comment type="caution">
    <text evidence="1">The sequence shown here is derived from an EMBL/GenBank/DDBJ whole genome shotgun (WGS) entry which is preliminary data.</text>
</comment>
<evidence type="ECO:0000313" key="1">
    <source>
        <dbReference type="EMBL" id="MBS9534347.1"/>
    </source>
</evidence>
<accession>A0ABS5RJ72</accession>
<dbReference type="Proteomes" id="UP001519535">
    <property type="component" value="Unassembled WGS sequence"/>
</dbReference>
<reference evidence="1 2" key="1">
    <citation type="submission" date="2021-05" db="EMBL/GenBank/DDBJ databases">
        <title>Mycobacterium acidophilum sp. nov., an extremely acid-tolerant member of the genus Mycobacterium.</title>
        <authorList>
            <person name="Xia J."/>
        </authorList>
    </citation>
    <scope>NUCLEOTIDE SEQUENCE [LARGE SCALE GENOMIC DNA]</scope>
    <source>
        <strain evidence="1 2">M1</strain>
    </source>
</reference>
<evidence type="ECO:0000313" key="2">
    <source>
        <dbReference type="Proteomes" id="UP001519535"/>
    </source>
</evidence>
<organism evidence="1 2">
    <name type="scientific">Mycolicibacter acidiphilus</name>
    <dbReference type="NCBI Taxonomy" id="2835306"/>
    <lineage>
        <taxon>Bacteria</taxon>
        <taxon>Bacillati</taxon>
        <taxon>Actinomycetota</taxon>
        <taxon>Actinomycetes</taxon>
        <taxon>Mycobacteriales</taxon>
        <taxon>Mycobacteriaceae</taxon>
        <taxon>Mycolicibacter</taxon>
    </lineage>
</organism>
<keyword evidence="2" id="KW-1185">Reference proteome</keyword>
<sequence>MRHVDPSKLLLQRTDFTGEIPDWFDQASLGSVHCQGWYGGAVLVTIETKYQHRFYVAVIAVSGLFATDEQMNTSDPNDKDDSILGAATSVEMRAFTERAVHDLYPFLRQEVYQLTGRFQGISGVMLQPQPKLDVPGEG</sequence>
<name>A0ABS5RJ72_9MYCO</name>
<proteinExistence type="predicted"/>
<gene>
    <name evidence="1" type="ORF">KIH27_12200</name>
</gene>
<dbReference type="EMBL" id="JAHCLR010000022">
    <property type="protein sequence ID" value="MBS9534347.1"/>
    <property type="molecule type" value="Genomic_DNA"/>
</dbReference>
<protein>
    <submittedName>
        <fullName evidence="1">Uncharacterized protein</fullName>
    </submittedName>
</protein>